<sequence>MPSSSIIAHRMRSSAFSSDSYEAPAAPTISSFIDGLSPHPSVNAHPFLSSTPPPLIQGLERHPDAPKSFATDLLMEYAGLPNYNDHWESESQTRYSQFTDDGLPTASSGGSSLFDTEMLTYAQPTATNSIGSFSASRYSEGSGFKPSTRFRSRLSQKPPVEEDCSHIQNETESSFFVNQAYTPSAYYPELPICNDISPTASVLSAGSSASTESTDSDLTASSNSQLDLYSPSSEEGSGFSSGSPFDDSNNSSLGASIQTATRQKPTLAMNTNLPLVTLVDADEEERGNPCSPMYNPFSPMTTLFGDVGGLSRLVSKSRSPVSAKPGAVSRLLMDFFRGVEQ</sequence>
<feature type="compositionally biased region" description="Polar residues" evidence="1">
    <location>
        <begin position="253"/>
        <end position="268"/>
    </location>
</feature>
<reference evidence="3" key="2">
    <citation type="submission" date="2015-01" db="EMBL/GenBank/DDBJ databases">
        <title>Evolutionary Origins and Diversification of the Mycorrhizal Mutualists.</title>
        <authorList>
            <consortium name="DOE Joint Genome Institute"/>
            <consortium name="Mycorrhizal Genomics Consortium"/>
            <person name="Kohler A."/>
            <person name="Kuo A."/>
            <person name="Nagy L.G."/>
            <person name="Floudas D."/>
            <person name="Copeland A."/>
            <person name="Barry K.W."/>
            <person name="Cichocki N."/>
            <person name="Veneault-Fourrey C."/>
            <person name="LaButti K."/>
            <person name="Lindquist E.A."/>
            <person name="Lipzen A."/>
            <person name="Lundell T."/>
            <person name="Morin E."/>
            <person name="Murat C."/>
            <person name="Riley R."/>
            <person name="Ohm R."/>
            <person name="Sun H."/>
            <person name="Tunlid A."/>
            <person name="Henrissat B."/>
            <person name="Grigoriev I.V."/>
            <person name="Hibbett D.S."/>
            <person name="Martin F."/>
        </authorList>
    </citation>
    <scope>NUCLEOTIDE SEQUENCE [LARGE SCALE GENOMIC DNA]</scope>
    <source>
        <strain evidence="3">MUT 4182</strain>
    </source>
</reference>
<dbReference type="OrthoDB" id="3195252at2759"/>
<organism evidence="2 3">
    <name type="scientific">Tulasnella calospora MUT 4182</name>
    <dbReference type="NCBI Taxonomy" id="1051891"/>
    <lineage>
        <taxon>Eukaryota</taxon>
        <taxon>Fungi</taxon>
        <taxon>Dikarya</taxon>
        <taxon>Basidiomycota</taxon>
        <taxon>Agaricomycotina</taxon>
        <taxon>Agaricomycetes</taxon>
        <taxon>Cantharellales</taxon>
        <taxon>Tulasnellaceae</taxon>
        <taxon>Tulasnella</taxon>
    </lineage>
</organism>
<proteinExistence type="predicted"/>
<dbReference type="EMBL" id="KN822991">
    <property type="protein sequence ID" value="KIO28710.1"/>
    <property type="molecule type" value="Genomic_DNA"/>
</dbReference>
<evidence type="ECO:0000256" key="1">
    <source>
        <dbReference type="SAM" id="MobiDB-lite"/>
    </source>
</evidence>
<feature type="region of interest" description="Disordered" evidence="1">
    <location>
        <begin position="1"/>
        <end position="20"/>
    </location>
</feature>
<dbReference type="AlphaFoldDB" id="A0A0C3QCY6"/>
<dbReference type="HOGENOM" id="CLU_814304_0_0_1"/>
<feature type="region of interest" description="Disordered" evidence="1">
    <location>
        <begin position="137"/>
        <end position="164"/>
    </location>
</feature>
<evidence type="ECO:0000313" key="2">
    <source>
        <dbReference type="EMBL" id="KIO28710.1"/>
    </source>
</evidence>
<feature type="region of interest" description="Disordered" evidence="1">
    <location>
        <begin position="43"/>
        <end position="63"/>
    </location>
</feature>
<keyword evidence="3" id="KW-1185">Reference proteome</keyword>
<protein>
    <submittedName>
        <fullName evidence="2">Uncharacterized protein</fullName>
    </submittedName>
</protein>
<evidence type="ECO:0000313" key="3">
    <source>
        <dbReference type="Proteomes" id="UP000054248"/>
    </source>
</evidence>
<feature type="compositionally biased region" description="Low complexity" evidence="1">
    <location>
        <begin position="230"/>
        <end position="252"/>
    </location>
</feature>
<feature type="compositionally biased region" description="Polar residues" evidence="1">
    <location>
        <begin position="206"/>
        <end position="227"/>
    </location>
</feature>
<feature type="region of interest" description="Disordered" evidence="1">
    <location>
        <begin position="206"/>
        <end position="268"/>
    </location>
</feature>
<accession>A0A0C3QCY6</accession>
<name>A0A0C3QCY6_9AGAM</name>
<gene>
    <name evidence="2" type="ORF">M407DRAFT_242916</name>
</gene>
<dbReference type="Proteomes" id="UP000054248">
    <property type="component" value="Unassembled WGS sequence"/>
</dbReference>
<reference evidence="2 3" key="1">
    <citation type="submission" date="2014-04" db="EMBL/GenBank/DDBJ databases">
        <authorList>
            <consortium name="DOE Joint Genome Institute"/>
            <person name="Kuo A."/>
            <person name="Girlanda M."/>
            <person name="Perotto S."/>
            <person name="Kohler A."/>
            <person name="Nagy L.G."/>
            <person name="Floudas D."/>
            <person name="Copeland A."/>
            <person name="Barry K.W."/>
            <person name="Cichocki N."/>
            <person name="Veneault-Fourrey C."/>
            <person name="LaButti K."/>
            <person name="Lindquist E.A."/>
            <person name="Lipzen A."/>
            <person name="Lundell T."/>
            <person name="Morin E."/>
            <person name="Murat C."/>
            <person name="Sun H."/>
            <person name="Tunlid A."/>
            <person name="Henrissat B."/>
            <person name="Grigoriev I.V."/>
            <person name="Hibbett D.S."/>
            <person name="Martin F."/>
            <person name="Nordberg H.P."/>
            <person name="Cantor M.N."/>
            <person name="Hua S.X."/>
        </authorList>
    </citation>
    <scope>NUCLEOTIDE SEQUENCE [LARGE SCALE GENOMIC DNA]</scope>
    <source>
        <strain evidence="2 3">MUT 4182</strain>
    </source>
</reference>